<dbReference type="PANTHER" id="PTHR47331:SF6">
    <property type="entry name" value="DOUBLECORTIN DOMAIN-CONTAINING PROTEIN"/>
    <property type="match status" value="1"/>
</dbReference>
<sequence length="103" mass="11637">MLLRVTSFKDKSQAEKIEYRMKVHLFGAASYPGRAIFGLHQAAKDGEETWGKEAAEFIPKDFYVDYGIKFVKSSKEAIPFINNSTGMCADAGLRLHKWSSNCR</sequence>
<proteinExistence type="predicted"/>
<accession>A0A9Q0YEK5</accession>
<gene>
    <name evidence="1" type="ORF">HOLleu_42724</name>
</gene>
<reference evidence="1" key="1">
    <citation type="submission" date="2021-10" db="EMBL/GenBank/DDBJ databases">
        <title>Tropical sea cucumber genome reveals ecological adaptation and Cuvierian tubules defense mechanism.</title>
        <authorList>
            <person name="Chen T."/>
        </authorList>
    </citation>
    <scope>NUCLEOTIDE SEQUENCE</scope>
    <source>
        <strain evidence="1">Nanhai2018</strain>
        <tissue evidence="1">Muscle</tissue>
    </source>
</reference>
<dbReference type="AlphaFoldDB" id="A0A9Q0YEK5"/>
<organism evidence="1 2">
    <name type="scientific">Holothuria leucospilota</name>
    <name type="common">Black long sea cucumber</name>
    <name type="synonym">Mertensiothuria leucospilota</name>
    <dbReference type="NCBI Taxonomy" id="206669"/>
    <lineage>
        <taxon>Eukaryota</taxon>
        <taxon>Metazoa</taxon>
        <taxon>Echinodermata</taxon>
        <taxon>Eleutherozoa</taxon>
        <taxon>Echinozoa</taxon>
        <taxon>Holothuroidea</taxon>
        <taxon>Aspidochirotacea</taxon>
        <taxon>Aspidochirotida</taxon>
        <taxon>Holothuriidae</taxon>
        <taxon>Holothuria</taxon>
    </lineage>
</organism>
<keyword evidence="2" id="KW-1185">Reference proteome</keyword>
<evidence type="ECO:0000313" key="2">
    <source>
        <dbReference type="Proteomes" id="UP001152320"/>
    </source>
</evidence>
<dbReference type="Proteomes" id="UP001152320">
    <property type="component" value="Unassembled WGS sequence"/>
</dbReference>
<dbReference type="OrthoDB" id="10051210at2759"/>
<dbReference type="PANTHER" id="PTHR47331">
    <property type="entry name" value="PHD-TYPE DOMAIN-CONTAINING PROTEIN"/>
    <property type="match status" value="1"/>
</dbReference>
<protein>
    <submittedName>
        <fullName evidence="1">Uncharacterized protein</fullName>
    </submittedName>
</protein>
<dbReference type="EMBL" id="JAIZAY010000125">
    <property type="protein sequence ID" value="KAJ8018974.1"/>
    <property type="molecule type" value="Genomic_DNA"/>
</dbReference>
<comment type="caution">
    <text evidence="1">The sequence shown here is derived from an EMBL/GenBank/DDBJ whole genome shotgun (WGS) entry which is preliminary data.</text>
</comment>
<evidence type="ECO:0000313" key="1">
    <source>
        <dbReference type="EMBL" id="KAJ8018974.1"/>
    </source>
</evidence>
<name>A0A9Q0YEK5_HOLLE</name>